<keyword evidence="2 3" id="KW-0371">Homeobox</keyword>
<proteinExistence type="predicted"/>
<evidence type="ECO:0000256" key="4">
    <source>
        <dbReference type="SAM" id="MobiDB-lite"/>
    </source>
</evidence>
<dbReference type="CDD" id="cd00086">
    <property type="entry name" value="homeodomain"/>
    <property type="match status" value="1"/>
</dbReference>
<dbReference type="EMBL" id="CM017321">
    <property type="protein sequence ID" value="KAE7998345.1"/>
    <property type="molecule type" value="Genomic_DNA"/>
</dbReference>
<feature type="DNA-binding region" description="Homeobox" evidence="2">
    <location>
        <begin position="18"/>
        <end position="77"/>
    </location>
</feature>
<dbReference type="Pfam" id="PF00046">
    <property type="entry name" value="Homeodomain"/>
    <property type="match status" value="1"/>
</dbReference>
<dbReference type="PANTHER" id="PTHR36968:SF5">
    <property type="entry name" value="HOMEOBOX-DDT DOMAIN PROTEIN RLT2"/>
    <property type="match status" value="1"/>
</dbReference>
<evidence type="ECO:0000313" key="6">
    <source>
        <dbReference type="EMBL" id="KAE7998345.1"/>
    </source>
</evidence>
<evidence type="ECO:0000256" key="1">
    <source>
        <dbReference type="ARBA" id="ARBA00004123"/>
    </source>
</evidence>
<dbReference type="InterPro" id="IPR001356">
    <property type="entry name" value="HD"/>
</dbReference>
<evidence type="ECO:0000259" key="5">
    <source>
        <dbReference type="PROSITE" id="PS50071"/>
    </source>
</evidence>
<dbReference type="GO" id="GO:0005634">
    <property type="term" value="C:nucleus"/>
    <property type="evidence" value="ECO:0007669"/>
    <property type="project" value="UniProtKB-SubCell"/>
</dbReference>
<dbReference type="SMART" id="SM00389">
    <property type="entry name" value="HOX"/>
    <property type="match status" value="1"/>
</dbReference>
<dbReference type="GO" id="GO:0003677">
    <property type="term" value="F:DNA binding"/>
    <property type="evidence" value="ECO:0007669"/>
    <property type="project" value="UniProtKB-UniRule"/>
</dbReference>
<dbReference type="AlphaFoldDB" id="A0A5N6QGS4"/>
<reference evidence="6 7" key="1">
    <citation type="submission" date="2019-06" db="EMBL/GenBank/DDBJ databases">
        <title>A chromosomal-level reference genome of Carpinus fangiana (Coryloideae, Betulaceae).</title>
        <authorList>
            <person name="Yang X."/>
            <person name="Wang Z."/>
            <person name="Zhang L."/>
            <person name="Hao G."/>
            <person name="Liu J."/>
            <person name="Yang Y."/>
        </authorList>
    </citation>
    <scope>NUCLEOTIDE SEQUENCE [LARGE SCALE GENOMIC DNA]</scope>
    <source>
        <strain evidence="6">Cfa_2016G</strain>
        <tissue evidence="6">Leaf</tissue>
    </source>
</reference>
<dbReference type="PROSITE" id="PS50071">
    <property type="entry name" value="HOMEOBOX_2"/>
    <property type="match status" value="1"/>
</dbReference>
<feature type="region of interest" description="Disordered" evidence="4">
    <location>
        <begin position="121"/>
        <end position="145"/>
    </location>
</feature>
<feature type="compositionally biased region" description="Basic and acidic residues" evidence="4">
    <location>
        <begin position="121"/>
        <end position="132"/>
    </location>
</feature>
<evidence type="ECO:0000256" key="3">
    <source>
        <dbReference type="RuleBase" id="RU000682"/>
    </source>
</evidence>
<dbReference type="PANTHER" id="PTHR36968">
    <property type="entry name" value="HOMEOBOX-DDT DOMAIN PROTEIN RLT2"/>
    <property type="match status" value="1"/>
</dbReference>
<dbReference type="SUPFAM" id="SSF46689">
    <property type="entry name" value="Homeodomain-like"/>
    <property type="match status" value="1"/>
</dbReference>
<organism evidence="6 7">
    <name type="scientific">Carpinus fangiana</name>
    <dbReference type="NCBI Taxonomy" id="176857"/>
    <lineage>
        <taxon>Eukaryota</taxon>
        <taxon>Viridiplantae</taxon>
        <taxon>Streptophyta</taxon>
        <taxon>Embryophyta</taxon>
        <taxon>Tracheophyta</taxon>
        <taxon>Spermatophyta</taxon>
        <taxon>Magnoliopsida</taxon>
        <taxon>eudicotyledons</taxon>
        <taxon>Gunneridae</taxon>
        <taxon>Pentapetalae</taxon>
        <taxon>rosids</taxon>
        <taxon>fabids</taxon>
        <taxon>Fagales</taxon>
        <taxon>Betulaceae</taxon>
        <taxon>Carpinus</taxon>
    </lineage>
</organism>
<keyword evidence="7" id="KW-1185">Reference proteome</keyword>
<name>A0A5N6QGS4_9ROSI</name>
<gene>
    <name evidence="6" type="ORF">FH972_002900</name>
</gene>
<dbReference type="GO" id="GO:0006357">
    <property type="term" value="P:regulation of transcription by RNA polymerase II"/>
    <property type="evidence" value="ECO:0007669"/>
    <property type="project" value="InterPro"/>
</dbReference>
<keyword evidence="2 3" id="KW-0238">DNA-binding</keyword>
<comment type="subcellular location">
    <subcellularLocation>
        <location evidence="1 2 3">Nucleus</location>
    </subcellularLocation>
</comment>
<accession>A0A5N6QGS4</accession>
<evidence type="ECO:0000256" key="2">
    <source>
        <dbReference type="PROSITE-ProRule" id="PRU00108"/>
    </source>
</evidence>
<sequence length="145" mass="17039">MEAAGSEGEKKKPPEVENKTKRKMKTASQLEILEKTYAEEAYPSEALRAELSMKLGLSDWQLQMWFCHRRLKDRKGPQGKRQPEDSSVGEEMVVGERARHRKKKYEQEGVFSLISSFRIEERERERERERGQETVSQRGKKEIQI</sequence>
<feature type="region of interest" description="Disordered" evidence="4">
    <location>
        <begin position="71"/>
        <end position="102"/>
    </location>
</feature>
<dbReference type="Proteomes" id="UP000327013">
    <property type="component" value="Chromosome 1"/>
</dbReference>
<dbReference type="InterPro" id="IPR009057">
    <property type="entry name" value="Homeodomain-like_sf"/>
</dbReference>
<protein>
    <recommendedName>
        <fullName evidence="5">Homeobox domain-containing protein</fullName>
    </recommendedName>
</protein>
<evidence type="ECO:0000313" key="7">
    <source>
        <dbReference type="Proteomes" id="UP000327013"/>
    </source>
</evidence>
<feature type="domain" description="Homeobox" evidence="5">
    <location>
        <begin position="16"/>
        <end position="76"/>
    </location>
</feature>
<feature type="compositionally biased region" description="Basic and acidic residues" evidence="4">
    <location>
        <begin position="7"/>
        <end position="19"/>
    </location>
</feature>
<dbReference type="InterPro" id="IPR044977">
    <property type="entry name" value="RLT1-3"/>
</dbReference>
<feature type="region of interest" description="Disordered" evidence="4">
    <location>
        <begin position="1"/>
        <end position="27"/>
    </location>
</feature>
<keyword evidence="2 3" id="KW-0539">Nucleus</keyword>
<dbReference type="Gene3D" id="1.10.10.60">
    <property type="entry name" value="Homeodomain-like"/>
    <property type="match status" value="1"/>
</dbReference>
<dbReference type="OrthoDB" id="6159439at2759"/>